<evidence type="ECO:0000256" key="1">
    <source>
        <dbReference type="ARBA" id="ARBA00022714"/>
    </source>
</evidence>
<dbReference type="PROSITE" id="PS00197">
    <property type="entry name" value="2FE2S_FER_1"/>
    <property type="match status" value="1"/>
</dbReference>
<comment type="caution">
    <text evidence="8">The sequence shown here is derived from an EMBL/GenBank/DDBJ whole genome shotgun (WGS) entry which is preliminary data.</text>
</comment>
<reference evidence="8 9" key="1">
    <citation type="journal article" date="2018" name="Environ. Microbiol.">
        <title>Novel energy conservation strategies and behaviour of Pelotomaculum schinkii driving syntrophic propionate catabolism.</title>
        <authorList>
            <person name="Hidalgo-Ahumada C.A.P."/>
            <person name="Nobu M.K."/>
            <person name="Narihiro T."/>
            <person name="Tamaki H."/>
            <person name="Liu W.T."/>
            <person name="Kamagata Y."/>
            <person name="Stams A.J.M."/>
            <person name="Imachi H."/>
            <person name="Sousa D.Z."/>
        </authorList>
    </citation>
    <scope>NUCLEOTIDE SEQUENCE [LARGE SCALE GENOMIC DNA]</scope>
    <source>
        <strain evidence="8 9">HH</strain>
    </source>
</reference>
<dbReference type="InterPro" id="IPR001041">
    <property type="entry name" value="2Fe-2S_ferredoxin-type"/>
</dbReference>
<evidence type="ECO:0000256" key="3">
    <source>
        <dbReference type="ARBA" id="ARBA00023002"/>
    </source>
</evidence>
<keyword evidence="5" id="KW-0411">Iron-sulfur</keyword>
<keyword evidence="9" id="KW-1185">Reference proteome</keyword>
<dbReference type="InterPro" id="IPR002888">
    <property type="entry name" value="2Fe-2S-bd"/>
</dbReference>
<dbReference type="Proteomes" id="UP000298324">
    <property type="component" value="Unassembled WGS sequence"/>
</dbReference>
<dbReference type="PANTHER" id="PTHR44379">
    <property type="entry name" value="OXIDOREDUCTASE WITH IRON-SULFUR SUBUNIT"/>
    <property type="match status" value="1"/>
</dbReference>
<dbReference type="InterPro" id="IPR012675">
    <property type="entry name" value="Beta-grasp_dom_sf"/>
</dbReference>
<dbReference type="InterPro" id="IPR006058">
    <property type="entry name" value="2Fe2S_fd_BS"/>
</dbReference>
<evidence type="ECO:0000256" key="4">
    <source>
        <dbReference type="ARBA" id="ARBA00023004"/>
    </source>
</evidence>
<dbReference type="InterPro" id="IPR036884">
    <property type="entry name" value="2Fe-2S-bd_dom_sf"/>
</dbReference>
<evidence type="ECO:0000256" key="2">
    <source>
        <dbReference type="ARBA" id="ARBA00022723"/>
    </source>
</evidence>
<dbReference type="PROSITE" id="PS51085">
    <property type="entry name" value="2FE2S_FER_2"/>
    <property type="match status" value="1"/>
</dbReference>
<dbReference type="Gene3D" id="1.10.150.120">
    <property type="entry name" value="[2Fe-2S]-binding domain"/>
    <property type="match status" value="1"/>
</dbReference>
<feature type="domain" description="2Fe-2S ferredoxin-type" evidence="7">
    <location>
        <begin position="3"/>
        <end position="79"/>
    </location>
</feature>
<protein>
    <submittedName>
        <fullName evidence="8">4-hydroxybenzoyl-CoA reductase subunit gamma</fullName>
        <ecNumber evidence="8">1.3.7.9</ecNumber>
    </submittedName>
</protein>
<dbReference type="SUPFAM" id="SSF47741">
    <property type="entry name" value="CO dehydrogenase ISP C-domain like"/>
    <property type="match status" value="1"/>
</dbReference>
<dbReference type="RefSeq" id="WP_190258804.1">
    <property type="nucleotide sequence ID" value="NZ_QFGA01000002.1"/>
</dbReference>
<dbReference type="FunFam" id="3.10.20.30:FF:000020">
    <property type="entry name" value="Xanthine dehydrogenase iron-sulfur subunit"/>
    <property type="match status" value="1"/>
</dbReference>
<evidence type="ECO:0000256" key="5">
    <source>
        <dbReference type="ARBA" id="ARBA00023014"/>
    </source>
</evidence>
<dbReference type="EMBL" id="QFGA01000002">
    <property type="protein sequence ID" value="TEB06208.1"/>
    <property type="molecule type" value="Genomic_DNA"/>
</dbReference>
<dbReference type="Pfam" id="PF00111">
    <property type="entry name" value="Fer2"/>
    <property type="match status" value="1"/>
</dbReference>
<gene>
    <name evidence="8" type="primary">hcrC_2</name>
    <name evidence="8" type="ORF">Psch_03252</name>
</gene>
<accession>A0A4Y7RB36</accession>
<dbReference type="FunFam" id="1.10.150.120:FF:000003">
    <property type="entry name" value="Carbon monoxide dehydrogenase, small subunit"/>
    <property type="match status" value="1"/>
</dbReference>
<evidence type="ECO:0000256" key="6">
    <source>
        <dbReference type="ARBA" id="ARBA00060707"/>
    </source>
</evidence>
<evidence type="ECO:0000259" key="7">
    <source>
        <dbReference type="PROSITE" id="PS51085"/>
    </source>
</evidence>
<keyword evidence="2" id="KW-0479">Metal-binding</keyword>
<dbReference type="InterPro" id="IPR036010">
    <property type="entry name" value="2Fe-2S_ferredoxin-like_sf"/>
</dbReference>
<dbReference type="SUPFAM" id="SSF54292">
    <property type="entry name" value="2Fe-2S ferredoxin-like"/>
    <property type="match status" value="1"/>
</dbReference>
<dbReference type="GO" id="GO:0046872">
    <property type="term" value="F:metal ion binding"/>
    <property type="evidence" value="ECO:0007669"/>
    <property type="project" value="UniProtKB-KW"/>
</dbReference>
<evidence type="ECO:0000313" key="9">
    <source>
        <dbReference type="Proteomes" id="UP000298324"/>
    </source>
</evidence>
<dbReference type="InterPro" id="IPR051452">
    <property type="entry name" value="Diverse_Oxidoreductases"/>
</dbReference>
<proteinExistence type="predicted"/>
<dbReference type="AlphaFoldDB" id="A0A4Y7RB36"/>
<dbReference type="EC" id="1.3.7.9" evidence="8"/>
<dbReference type="PANTHER" id="PTHR44379:SF8">
    <property type="entry name" value="XANTHINE DEHYDROGENASE IRON-SULFUR-BINDING SUBUNIT XDHC-RELATED"/>
    <property type="match status" value="1"/>
</dbReference>
<keyword evidence="4" id="KW-0408">Iron</keyword>
<dbReference type="Gene3D" id="3.10.20.30">
    <property type="match status" value="1"/>
</dbReference>
<dbReference type="GO" id="GO:0051537">
    <property type="term" value="F:2 iron, 2 sulfur cluster binding"/>
    <property type="evidence" value="ECO:0007669"/>
    <property type="project" value="UniProtKB-KW"/>
</dbReference>
<evidence type="ECO:0000313" key="8">
    <source>
        <dbReference type="EMBL" id="TEB06208.1"/>
    </source>
</evidence>
<comment type="pathway">
    <text evidence="6">Alkaloid degradation; nicotine degradation.</text>
</comment>
<keyword evidence="3 8" id="KW-0560">Oxidoreductase</keyword>
<keyword evidence="1" id="KW-0001">2Fe-2S</keyword>
<sequence>MKQQIALEINGRVYDLVVSHRDLLVDVIRKKIGLTGTKKGCGNGDCGACTVLVDGEPTLSCLTLAITCNGKKITTVEGLAQGGQLHPLQEAFINHGAIQCGYCTPGMLMSAKGLLDKNPKPTLEEIKLAISGNLCRCTGYKRIVEAIQMASETMSAQGVK</sequence>
<organism evidence="8 9">
    <name type="scientific">Pelotomaculum schinkii</name>
    <dbReference type="NCBI Taxonomy" id="78350"/>
    <lineage>
        <taxon>Bacteria</taxon>
        <taxon>Bacillati</taxon>
        <taxon>Bacillota</taxon>
        <taxon>Clostridia</taxon>
        <taxon>Eubacteriales</taxon>
        <taxon>Desulfotomaculaceae</taxon>
        <taxon>Pelotomaculum</taxon>
    </lineage>
</organism>
<dbReference type="Pfam" id="PF01799">
    <property type="entry name" value="Fer2_2"/>
    <property type="match status" value="1"/>
</dbReference>
<name>A0A4Y7RB36_9FIRM</name>
<dbReference type="GO" id="GO:0016491">
    <property type="term" value="F:oxidoreductase activity"/>
    <property type="evidence" value="ECO:0007669"/>
    <property type="project" value="UniProtKB-KW"/>
</dbReference>